<dbReference type="GO" id="GO:0016020">
    <property type="term" value="C:membrane"/>
    <property type="evidence" value="ECO:0007669"/>
    <property type="project" value="UniProtKB-SubCell"/>
</dbReference>
<evidence type="ECO:0000256" key="11">
    <source>
        <dbReference type="ARBA" id="ARBA00023224"/>
    </source>
</evidence>
<dbReference type="AlphaFoldDB" id="H2Z431"/>
<evidence type="ECO:0000256" key="14">
    <source>
        <dbReference type="SAM" id="Phobius"/>
    </source>
</evidence>
<dbReference type="CDD" id="cd14969">
    <property type="entry name" value="7tmA_Opsins_type2_animals"/>
    <property type="match status" value="1"/>
</dbReference>
<feature type="region of interest" description="Disordered" evidence="13">
    <location>
        <begin position="316"/>
        <end position="336"/>
    </location>
</feature>
<evidence type="ECO:0000256" key="7">
    <source>
        <dbReference type="ARBA" id="ARBA00022991"/>
    </source>
</evidence>
<keyword evidence="11 12" id="KW-0807">Transducer</keyword>
<feature type="transmembrane region" description="Helical" evidence="14">
    <location>
        <begin position="101"/>
        <end position="124"/>
    </location>
</feature>
<feature type="transmembrane region" description="Helical" evidence="14">
    <location>
        <begin position="186"/>
        <end position="212"/>
    </location>
</feature>
<dbReference type="GO" id="GO:0009881">
    <property type="term" value="F:photoreceptor activity"/>
    <property type="evidence" value="ECO:0007669"/>
    <property type="project" value="UniProtKB-KW"/>
</dbReference>
<evidence type="ECO:0000256" key="12">
    <source>
        <dbReference type="RuleBase" id="RU000688"/>
    </source>
</evidence>
<protein>
    <recommendedName>
        <fullName evidence="15">G-protein coupled receptors family 1 profile domain-containing protein</fullName>
    </recommendedName>
</protein>
<evidence type="ECO:0000256" key="10">
    <source>
        <dbReference type="ARBA" id="ARBA00023170"/>
    </source>
</evidence>
<dbReference type="PROSITE" id="PS50262">
    <property type="entry name" value="G_PROTEIN_RECEP_F1_2"/>
    <property type="match status" value="1"/>
</dbReference>
<feature type="domain" description="G-protein coupled receptors family 1 profile" evidence="15">
    <location>
        <begin position="40"/>
        <end position="289"/>
    </location>
</feature>
<evidence type="ECO:0000256" key="5">
    <source>
        <dbReference type="ARBA" id="ARBA00022925"/>
    </source>
</evidence>
<keyword evidence="3" id="KW-0716">Sensory transduction</keyword>
<dbReference type="HOGENOM" id="CLU_009579_3_0_1"/>
<dbReference type="eggNOG" id="KOG3656">
    <property type="taxonomic scope" value="Eukaryota"/>
</dbReference>
<keyword evidence="17" id="KW-1185">Reference proteome</keyword>
<dbReference type="GO" id="GO:0007602">
    <property type="term" value="P:phototransduction"/>
    <property type="evidence" value="ECO:0007669"/>
    <property type="project" value="UniProtKB-KW"/>
</dbReference>
<keyword evidence="10 12" id="KW-0675">Receptor</keyword>
<sequence>NPYATTDSGWVPEHIEIANRSTYSGLCVFMSFVFVLAVPLNLLVIVATYKNKDLRRPINYIIVNLAVADLTCSVVGGLLGVLNNGAGYYFLGKSVCIFEGYVMSVTGVCGILSITVMAFERYFVVCKPFGQTNLKWSHAITGIVFTWTWSVIWHTPGLFFWNGYEPEGFGTSCAPNWFSQQKSERIFIFAYFAFCFLTPLTIIFACYLKLILFIRKVSKKSMVNEADRRDFEVTRMVFVMIAAFLICWLPYGCLSMYNAIHPDNLLSYGIGSVPAFFAKTATIYNPIIYMGLNKKFRDGVIRMLFKGRNPWLDGRNTTSSTSTRAQGSLINREVDI</sequence>
<dbReference type="Ensembl" id="ENSCSAVT00000012486.1">
    <property type="protein sequence ID" value="ENSCSAVP00000012343.1"/>
    <property type="gene ID" value="ENSCSAVG00000007258.1"/>
</dbReference>
<keyword evidence="7" id="KW-0157">Chromophore</keyword>
<keyword evidence="5" id="KW-0681">Retinal protein</keyword>
<dbReference type="Proteomes" id="UP000007875">
    <property type="component" value="Unassembled WGS sequence"/>
</dbReference>
<dbReference type="PANTHER" id="PTHR24240">
    <property type="entry name" value="OPSIN"/>
    <property type="match status" value="1"/>
</dbReference>
<keyword evidence="2" id="KW-0600">Photoreceptor protein</keyword>
<dbReference type="STRING" id="51511.ENSCSAVP00000012343"/>
<evidence type="ECO:0000256" key="1">
    <source>
        <dbReference type="ARBA" id="ARBA00004141"/>
    </source>
</evidence>
<dbReference type="InterPro" id="IPR000276">
    <property type="entry name" value="GPCR_Rhodpsn"/>
</dbReference>
<evidence type="ECO:0000256" key="3">
    <source>
        <dbReference type="ARBA" id="ARBA00022606"/>
    </source>
</evidence>
<feature type="transmembrane region" description="Helical" evidence="14">
    <location>
        <begin position="136"/>
        <end position="155"/>
    </location>
</feature>
<comment type="subcellular location">
    <subcellularLocation>
        <location evidence="1">Membrane</location>
        <topology evidence="1">Multi-pass membrane protein</topology>
    </subcellularLocation>
</comment>
<evidence type="ECO:0000256" key="13">
    <source>
        <dbReference type="SAM" id="MobiDB-lite"/>
    </source>
</evidence>
<feature type="transmembrane region" description="Helical" evidence="14">
    <location>
        <begin position="233"/>
        <end position="251"/>
    </location>
</feature>
<name>H2Z431_CIOSA</name>
<dbReference type="SUPFAM" id="SSF81321">
    <property type="entry name" value="Family A G protein-coupled receptor-like"/>
    <property type="match status" value="1"/>
</dbReference>
<evidence type="ECO:0000256" key="9">
    <source>
        <dbReference type="ARBA" id="ARBA00023136"/>
    </source>
</evidence>
<proteinExistence type="inferred from homology"/>
<dbReference type="Gene3D" id="1.20.1070.10">
    <property type="entry name" value="Rhodopsin 7-helix transmembrane proteins"/>
    <property type="match status" value="1"/>
</dbReference>
<dbReference type="GeneTree" id="ENSGT01030000234549"/>
<feature type="transmembrane region" description="Helical" evidence="14">
    <location>
        <begin position="271"/>
        <end position="292"/>
    </location>
</feature>
<evidence type="ECO:0000259" key="15">
    <source>
        <dbReference type="PROSITE" id="PS50262"/>
    </source>
</evidence>
<dbReference type="Pfam" id="PF00001">
    <property type="entry name" value="7tm_1"/>
    <property type="match status" value="1"/>
</dbReference>
<dbReference type="GO" id="GO:0004930">
    <property type="term" value="F:G protein-coupled receptor activity"/>
    <property type="evidence" value="ECO:0007669"/>
    <property type="project" value="UniProtKB-KW"/>
</dbReference>
<keyword evidence="8 12" id="KW-0297">G-protein coupled receptor</keyword>
<dbReference type="OMA" id="CAPNWFS"/>
<dbReference type="InParanoid" id="H2Z431"/>
<feature type="transmembrane region" description="Helical" evidence="14">
    <location>
        <begin position="23"/>
        <end position="49"/>
    </location>
</feature>
<dbReference type="PRINTS" id="PR00237">
    <property type="entry name" value="GPCRRHODOPSN"/>
</dbReference>
<keyword evidence="4 12" id="KW-0812">Transmembrane</keyword>
<comment type="similarity">
    <text evidence="12">Belongs to the G-protein coupled receptor 1 family.</text>
</comment>
<organism evidence="16 17">
    <name type="scientific">Ciona savignyi</name>
    <name type="common">Pacific transparent sea squirt</name>
    <dbReference type="NCBI Taxonomy" id="51511"/>
    <lineage>
        <taxon>Eukaryota</taxon>
        <taxon>Metazoa</taxon>
        <taxon>Chordata</taxon>
        <taxon>Tunicata</taxon>
        <taxon>Ascidiacea</taxon>
        <taxon>Phlebobranchia</taxon>
        <taxon>Cionidae</taxon>
        <taxon>Ciona</taxon>
    </lineage>
</organism>
<dbReference type="PROSITE" id="PS00237">
    <property type="entry name" value="G_PROTEIN_RECEP_F1_1"/>
    <property type="match status" value="1"/>
</dbReference>
<keyword evidence="9 14" id="KW-0472">Membrane</keyword>
<evidence type="ECO:0000256" key="2">
    <source>
        <dbReference type="ARBA" id="ARBA00022543"/>
    </source>
</evidence>
<reference evidence="16" key="2">
    <citation type="submission" date="2025-08" db="UniProtKB">
        <authorList>
            <consortium name="Ensembl"/>
        </authorList>
    </citation>
    <scope>IDENTIFICATION</scope>
</reference>
<evidence type="ECO:0000256" key="4">
    <source>
        <dbReference type="ARBA" id="ARBA00022692"/>
    </source>
</evidence>
<dbReference type="InterPro" id="IPR017452">
    <property type="entry name" value="GPCR_Rhodpsn_7TM"/>
</dbReference>
<evidence type="ECO:0000313" key="16">
    <source>
        <dbReference type="Ensembl" id="ENSCSAVP00000012343.1"/>
    </source>
</evidence>
<feature type="compositionally biased region" description="Polar residues" evidence="13">
    <location>
        <begin position="316"/>
        <end position="329"/>
    </location>
</feature>
<reference evidence="16" key="3">
    <citation type="submission" date="2025-09" db="UniProtKB">
        <authorList>
            <consortium name="Ensembl"/>
        </authorList>
    </citation>
    <scope>IDENTIFICATION</scope>
</reference>
<dbReference type="InterPro" id="IPR027430">
    <property type="entry name" value="Retinal_BS"/>
</dbReference>
<accession>H2Z431</accession>
<feature type="transmembrane region" description="Helical" evidence="14">
    <location>
        <begin position="61"/>
        <end position="81"/>
    </location>
</feature>
<dbReference type="InterPro" id="IPR050125">
    <property type="entry name" value="GPCR_opsins"/>
</dbReference>
<reference evidence="17" key="1">
    <citation type="submission" date="2003-08" db="EMBL/GenBank/DDBJ databases">
        <authorList>
            <person name="Birren B."/>
            <person name="Nusbaum C."/>
            <person name="Abebe A."/>
            <person name="Abouelleil A."/>
            <person name="Adekoya E."/>
            <person name="Ait-zahra M."/>
            <person name="Allen N."/>
            <person name="Allen T."/>
            <person name="An P."/>
            <person name="Anderson M."/>
            <person name="Anderson S."/>
            <person name="Arachchi H."/>
            <person name="Armbruster J."/>
            <person name="Bachantsang P."/>
            <person name="Baldwin J."/>
            <person name="Barry A."/>
            <person name="Bayul T."/>
            <person name="Blitshsteyn B."/>
            <person name="Bloom T."/>
            <person name="Blye J."/>
            <person name="Boguslavskiy L."/>
            <person name="Borowsky M."/>
            <person name="Boukhgalter B."/>
            <person name="Brunache A."/>
            <person name="Butler J."/>
            <person name="Calixte N."/>
            <person name="Calvo S."/>
            <person name="Camarata J."/>
            <person name="Campo K."/>
            <person name="Chang J."/>
            <person name="Cheshatsang Y."/>
            <person name="Citroen M."/>
            <person name="Collymore A."/>
            <person name="Considine T."/>
            <person name="Cook A."/>
            <person name="Cooke P."/>
            <person name="Corum B."/>
            <person name="Cuomo C."/>
            <person name="David R."/>
            <person name="Dawoe T."/>
            <person name="Degray S."/>
            <person name="Dodge S."/>
            <person name="Dooley K."/>
            <person name="Dorje P."/>
            <person name="Dorjee K."/>
            <person name="Dorris L."/>
            <person name="Duffey N."/>
            <person name="Dupes A."/>
            <person name="Elkins T."/>
            <person name="Engels R."/>
            <person name="Erickson J."/>
            <person name="Farina A."/>
            <person name="Faro S."/>
            <person name="Ferreira P."/>
            <person name="Fischer H."/>
            <person name="Fitzgerald M."/>
            <person name="Foley K."/>
            <person name="Gage D."/>
            <person name="Galagan J."/>
            <person name="Gearin G."/>
            <person name="Gnerre S."/>
            <person name="Gnirke A."/>
            <person name="Goyette A."/>
            <person name="Graham J."/>
            <person name="Grandbois E."/>
            <person name="Gyaltsen K."/>
            <person name="Hafez N."/>
            <person name="Hagopian D."/>
            <person name="Hagos B."/>
            <person name="Hall J."/>
            <person name="Hatcher B."/>
            <person name="Heller A."/>
            <person name="Higgins H."/>
            <person name="Honan T."/>
            <person name="Horn A."/>
            <person name="Houde N."/>
            <person name="Hughes L."/>
            <person name="Hulme W."/>
            <person name="Husby E."/>
            <person name="Iliev I."/>
            <person name="Jaffe D."/>
            <person name="Jones C."/>
            <person name="Kamal M."/>
            <person name="Kamat A."/>
            <person name="Kamvysselis M."/>
            <person name="Karlsson E."/>
            <person name="Kells C."/>
            <person name="Kieu A."/>
            <person name="Kisner P."/>
            <person name="Kodira C."/>
            <person name="Kulbokas E."/>
            <person name="Labutti K."/>
            <person name="Lama D."/>
            <person name="Landers T."/>
            <person name="Leger J."/>
            <person name="Levine S."/>
            <person name="Lewis D."/>
            <person name="Lewis T."/>
            <person name="Lindblad-toh K."/>
            <person name="Liu X."/>
            <person name="Lokyitsang T."/>
            <person name="Lokyitsang Y."/>
            <person name="Lucien O."/>
            <person name="Lui A."/>
            <person name="Ma L.J."/>
            <person name="Mabbitt R."/>
            <person name="Macdonald J."/>
            <person name="Maclean C."/>
            <person name="Major J."/>
            <person name="Manning J."/>
            <person name="Marabella R."/>
            <person name="Maru K."/>
            <person name="Matthews C."/>
            <person name="Mauceli E."/>
            <person name="Mccarthy M."/>
            <person name="Mcdonough S."/>
            <person name="Mcghee T."/>
            <person name="Meldrim J."/>
            <person name="Meneus L."/>
            <person name="Mesirov J."/>
            <person name="Mihalev A."/>
            <person name="Mihova T."/>
            <person name="Mikkelsen T."/>
            <person name="Mlenga V."/>
            <person name="Moru K."/>
            <person name="Mozes J."/>
            <person name="Mulrain L."/>
            <person name="Munson G."/>
            <person name="Naylor J."/>
            <person name="Newes C."/>
            <person name="Nguyen C."/>
            <person name="Nguyen N."/>
            <person name="Nguyen T."/>
            <person name="Nicol R."/>
            <person name="Nielsen C."/>
            <person name="Nizzari M."/>
            <person name="Norbu C."/>
            <person name="Norbu N."/>
            <person name="O'donnell P."/>
            <person name="Okoawo O."/>
            <person name="O'leary S."/>
            <person name="Omotosho B."/>
            <person name="O'neill K."/>
            <person name="Osman S."/>
            <person name="Parker S."/>
            <person name="Perrin D."/>
            <person name="Phunkhang P."/>
            <person name="Piqani B."/>
            <person name="Purcell S."/>
            <person name="Rachupka T."/>
            <person name="Ramasamy U."/>
            <person name="Rameau R."/>
            <person name="Ray V."/>
            <person name="Raymond C."/>
            <person name="Retta R."/>
            <person name="Richardson S."/>
            <person name="Rise C."/>
            <person name="Rodriguez J."/>
            <person name="Rogers J."/>
            <person name="Rogov P."/>
            <person name="Rutman M."/>
            <person name="Schupbach R."/>
            <person name="Seaman C."/>
            <person name="Settipalli S."/>
            <person name="Sharpe T."/>
            <person name="Sheridan J."/>
            <person name="Sherpa N."/>
            <person name="Shi J."/>
            <person name="Smirnov S."/>
            <person name="Smith C."/>
            <person name="Sougnez C."/>
            <person name="Spencer B."/>
            <person name="Stalker J."/>
            <person name="Stange-thomann N."/>
            <person name="Stavropoulos S."/>
            <person name="Stetson K."/>
            <person name="Stone C."/>
            <person name="Stone S."/>
            <person name="Stubbs M."/>
            <person name="Talamas J."/>
            <person name="Tchuinga P."/>
            <person name="Tenzing P."/>
            <person name="Tesfaye S."/>
            <person name="Theodore J."/>
            <person name="Thoulutsang Y."/>
            <person name="Topham K."/>
            <person name="Towey S."/>
            <person name="Tsamla T."/>
            <person name="Tsomo N."/>
            <person name="Vallee D."/>
            <person name="Vassiliev H."/>
            <person name="Venkataraman V."/>
            <person name="Vinson J."/>
            <person name="Vo A."/>
            <person name="Wade C."/>
            <person name="Wang S."/>
            <person name="Wangchuk T."/>
            <person name="Wangdi T."/>
            <person name="Whittaker C."/>
            <person name="Wilkinson J."/>
            <person name="Wu Y."/>
            <person name="Wyman D."/>
            <person name="Yadav S."/>
            <person name="Yang S."/>
            <person name="Yang X."/>
            <person name="Yeager S."/>
            <person name="Yee E."/>
            <person name="Young G."/>
            <person name="Zainoun J."/>
            <person name="Zembeck L."/>
            <person name="Zimmer A."/>
            <person name="Zody M."/>
            <person name="Lander E."/>
        </authorList>
    </citation>
    <scope>NUCLEOTIDE SEQUENCE [LARGE SCALE GENOMIC DNA]</scope>
</reference>
<evidence type="ECO:0000256" key="6">
    <source>
        <dbReference type="ARBA" id="ARBA00022989"/>
    </source>
</evidence>
<evidence type="ECO:0000313" key="17">
    <source>
        <dbReference type="Proteomes" id="UP000007875"/>
    </source>
</evidence>
<evidence type="ECO:0000256" key="8">
    <source>
        <dbReference type="ARBA" id="ARBA00023040"/>
    </source>
</evidence>
<dbReference type="PROSITE" id="PS00238">
    <property type="entry name" value="OPSIN"/>
    <property type="match status" value="1"/>
</dbReference>
<keyword evidence="6 14" id="KW-1133">Transmembrane helix</keyword>